<dbReference type="GO" id="GO:0003677">
    <property type="term" value="F:DNA binding"/>
    <property type="evidence" value="ECO:0007669"/>
    <property type="project" value="UniProtKB-KW"/>
</dbReference>
<dbReference type="AlphaFoldDB" id="A0A8E2E5K9"/>
<dbReference type="SUPFAM" id="SSF52540">
    <property type="entry name" value="P-loop containing nucleoside triphosphate hydrolases"/>
    <property type="match status" value="1"/>
</dbReference>
<dbReference type="EMBL" id="KV745099">
    <property type="protein sequence ID" value="OCK77811.1"/>
    <property type="molecule type" value="Genomic_DNA"/>
</dbReference>
<protein>
    <recommendedName>
        <fullName evidence="11">ATP-dependent DNA helicase</fullName>
        <ecNumber evidence="11">5.6.2.4</ecNumber>
    </recommendedName>
</protein>
<evidence type="ECO:0000256" key="8">
    <source>
        <dbReference type="ARBA" id="ARBA00023235"/>
    </source>
</evidence>
<dbReference type="InterPro" id="IPR011545">
    <property type="entry name" value="DEAD/DEAH_box_helicase_dom"/>
</dbReference>
<keyword evidence="8" id="KW-0413">Isomerase</keyword>
<keyword evidence="6 11" id="KW-0067">ATP-binding</keyword>
<evidence type="ECO:0000259" key="12">
    <source>
        <dbReference type="PROSITE" id="PS51192"/>
    </source>
</evidence>
<comment type="catalytic activity">
    <reaction evidence="11">
        <text>ATP + H2O = ADP + phosphate + H(+)</text>
        <dbReference type="Rhea" id="RHEA:13065"/>
        <dbReference type="ChEBI" id="CHEBI:15377"/>
        <dbReference type="ChEBI" id="CHEBI:15378"/>
        <dbReference type="ChEBI" id="CHEBI:30616"/>
        <dbReference type="ChEBI" id="CHEBI:43474"/>
        <dbReference type="ChEBI" id="CHEBI:456216"/>
    </reaction>
</comment>
<dbReference type="GO" id="GO:0000724">
    <property type="term" value="P:double-strand break repair via homologous recombination"/>
    <property type="evidence" value="ECO:0007669"/>
    <property type="project" value="TreeGrafter"/>
</dbReference>
<evidence type="ECO:0000256" key="3">
    <source>
        <dbReference type="ARBA" id="ARBA00022741"/>
    </source>
</evidence>
<proteinExistence type="inferred from homology"/>
<sequence length="515" mass="58468">MAEKRKVQYDIDYTLSRVFGKQSFRPLQREVIETTLKGDDVFLQAATSFGKSLCFQLPAVVDYGITIVISPLLALMVRLQLPLFPPPLTLLLPQNNQVASMHAANIKVATINSTTPPSLKTAILSDLQCGHPLTRLLYVTPEYCNLDHFRKTLRTIHAQRELSRIAIDEAHCISEWGHDFRPSFAALGFFKQEFPDVPMICLTATATARVRADIIAALSLNPQKLKVFTMSTSRPNLHYQVRFKSDDSDPYHDFLSWLHRVHARRTTNSARSYQLTSQNQRLDNVPGIIYTLFRKDCESLAARLRSDGIGAKPYHAGLPHTERADTLAGWVANREGYDVIVATTAFGMGIDKENVRFVVHWQIPKSFEGYYQEAGRAGRDGKAAVCILYYGREDRDRAAYMMARDSARLLQPTHMSKGLQNSVEKAQQAQRAQSQVVSRATSLQQLALYCEDTTQCRHEAIARYFGEEEKPPCEWACDWCKDAEALVRRKDEGLVSEEWCSTQREMGRYEVDEYD</sequence>
<gene>
    <name evidence="14" type="ORF">K432DRAFT_384375</name>
</gene>
<dbReference type="Proteomes" id="UP000250266">
    <property type="component" value="Unassembled WGS sequence"/>
</dbReference>
<dbReference type="SMART" id="SM00490">
    <property type="entry name" value="HELICc"/>
    <property type="match status" value="1"/>
</dbReference>
<evidence type="ECO:0000256" key="6">
    <source>
        <dbReference type="ARBA" id="ARBA00022840"/>
    </source>
</evidence>
<evidence type="ECO:0000259" key="13">
    <source>
        <dbReference type="PROSITE" id="PS51194"/>
    </source>
</evidence>
<dbReference type="PROSITE" id="PS51192">
    <property type="entry name" value="HELICASE_ATP_BIND_1"/>
    <property type="match status" value="1"/>
</dbReference>
<dbReference type="GO" id="GO:0009378">
    <property type="term" value="F:four-way junction helicase activity"/>
    <property type="evidence" value="ECO:0007669"/>
    <property type="project" value="TreeGrafter"/>
</dbReference>
<keyword evidence="7" id="KW-0238">DNA-binding</keyword>
<dbReference type="GO" id="GO:0005737">
    <property type="term" value="C:cytoplasm"/>
    <property type="evidence" value="ECO:0007669"/>
    <property type="project" value="TreeGrafter"/>
</dbReference>
<evidence type="ECO:0000256" key="9">
    <source>
        <dbReference type="ARBA" id="ARBA00023242"/>
    </source>
</evidence>
<reference evidence="14 15" key="1">
    <citation type="journal article" date="2016" name="Nat. Commun.">
        <title>Ectomycorrhizal ecology is imprinted in the genome of the dominant symbiotic fungus Cenococcum geophilum.</title>
        <authorList>
            <consortium name="DOE Joint Genome Institute"/>
            <person name="Peter M."/>
            <person name="Kohler A."/>
            <person name="Ohm R.A."/>
            <person name="Kuo A."/>
            <person name="Krutzmann J."/>
            <person name="Morin E."/>
            <person name="Arend M."/>
            <person name="Barry K.W."/>
            <person name="Binder M."/>
            <person name="Choi C."/>
            <person name="Clum A."/>
            <person name="Copeland A."/>
            <person name="Grisel N."/>
            <person name="Haridas S."/>
            <person name="Kipfer T."/>
            <person name="LaButti K."/>
            <person name="Lindquist E."/>
            <person name="Lipzen A."/>
            <person name="Maire R."/>
            <person name="Meier B."/>
            <person name="Mihaltcheva S."/>
            <person name="Molinier V."/>
            <person name="Murat C."/>
            <person name="Poggeler S."/>
            <person name="Quandt C.A."/>
            <person name="Sperisen C."/>
            <person name="Tritt A."/>
            <person name="Tisserant E."/>
            <person name="Crous P.W."/>
            <person name="Henrissat B."/>
            <person name="Nehls U."/>
            <person name="Egli S."/>
            <person name="Spatafora J.W."/>
            <person name="Grigoriev I.V."/>
            <person name="Martin F.M."/>
        </authorList>
    </citation>
    <scope>NUCLEOTIDE SEQUENCE [LARGE SCALE GENOMIC DNA]</scope>
    <source>
        <strain evidence="14 15">CBS 459.81</strain>
    </source>
</reference>
<dbReference type="Pfam" id="PF00270">
    <property type="entry name" value="DEAD"/>
    <property type="match status" value="1"/>
</dbReference>
<dbReference type="GO" id="GO:0005524">
    <property type="term" value="F:ATP binding"/>
    <property type="evidence" value="ECO:0007669"/>
    <property type="project" value="UniProtKB-KW"/>
</dbReference>
<dbReference type="GO" id="GO:0005634">
    <property type="term" value="C:nucleus"/>
    <property type="evidence" value="ECO:0007669"/>
    <property type="project" value="UniProtKB-SubCell"/>
</dbReference>
<evidence type="ECO:0000256" key="10">
    <source>
        <dbReference type="ARBA" id="ARBA00034617"/>
    </source>
</evidence>
<dbReference type="CDD" id="cd17920">
    <property type="entry name" value="DEXHc_RecQ"/>
    <property type="match status" value="1"/>
</dbReference>
<evidence type="ECO:0000256" key="5">
    <source>
        <dbReference type="ARBA" id="ARBA00022806"/>
    </source>
</evidence>
<evidence type="ECO:0000256" key="1">
    <source>
        <dbReference type="ARBA" id="ARBA00004123"/>
    </source>
</evidence>
<dbReference type="InterPro" id="IPR001650">
    <property type="entry name" value="Helicase_C-like"/>
</dbReference>
<dbReference type="NCBIfam" id="TIGR00614">
    <property type="entry name" value="recQ_fam"/>
    <property type="match status" value="1"/>
</dbReference>
<comment type="similarity">
    <text evidence="2 11">Belongs to the helicase family. RecQ subfamily.</text>
</comment>
<dbReference type="GO" id="GO:0043138">
    <property type="term" value="F:3'-5' DNA helicase activity"/>
    <property type="evidence" value="ECO:0007669"/>
    <property type="project" value="UniProtKB-EC"/>
</dbReference>
<evidence type="ECO:0000313" key="15">
    <source>
        <dbReference type="Proteomes" id="UP000250266"/>
    </source>
</evidence>
<dbReference type="Pfam" id="PF00271">
    <property type="entry name" value="Helicase_C"/>
    <property type="match status" value="1"/>
</dbReference>
<feature type="domain" description="Helicase C-terminal" evidence="13">
    <location>
        <begin position="277"/>
        <end position="427"/>
    </location>
</feature>
<keyword evidence="3 11" id="KW-0547">Nucleotide-binding</keyword>
<evidence type="ECO:0000256" key="2">
    <source>
        <dbReference type="ARBA" id="ARBA00005446"/>
    </source>
</evidence>
<dbReference type="Gene3D" id="3.40.50.300">
    <property type="entry name" value="P-loop containing nucleotide triphosphate hydrolases"/>
    <property type="match status" value="2"/>
</dbReference>
<comment type="catalytic activity">
    <reaction evidence="10 11">
        <text>Couples ATP hydrolysis with the unwinding of duplex DNA by translocating in the 3'-5' direction.</text>
        <dbReference type="EC" id="5.6.2.4"/>
    </reaction>
</comment>
<comment type="subcellular location">
    <subcellularLocation>
        <location evidence="1 11">Nucleus</location>
    </subcellularLocation>
</comment>
<feature type="domain" description="Helicase ATP-binding" evidence="12">
    <location>
        <begin position="32"/>
        <end position="224"/>
    </location>
</feature>
<accession>A0A8E2E5K9</accession>
<evidence type="ECO:0000256" key="11">
    <source>
        <dbReference type="RuleBase" id="RU364117"/>
    </source>
</evidence>
<organism evidence="14 15">
    <name type="scientific">Lepidopterella palustris CBS 459.81</name>
    <dbReference type="NCBI Taxonomy" id="1314670"/>
    <lineage>
        <taxon>Eukaryota</taxon>
        <taxon>Fungi</taxon>
        <taxon>Dikarya</taxon>
        <taxon>Ascomycota</taxon>
        <taxon>Pezizomycotina</taxon>
        <taxon>Dothideomycetes</taxon>
        <taxon>Pleosporomycetidae</taxon>
        <taxon>Mytilinidiales</taxon>
        <taxon>Argynnaceae</taxon>
        <taxon>Lepidopterella</taxon>
    </lineage>
</organism>
<dbReference type="InterPro" id="IPR027417">
    <property type="entry name" value="P-loop_NTPase"/>
</dbReference>
<name>A0A8E2E5K9_9PEZI</name>
<keyword evidence="4 11" id="KW-0378">Hydrolase</keyword>
<keyword evidence="9 11" id="KW-0539">Nucleus</keyword>
<evidence type="ECO:0000313" key="14">
    <source>
        <dbReference type="EMBL" id="OCK77811.1"/>
    </source>
</evidence>
<dbReference type="GO" id="GO:0005694">
    <property type="term" value="C:chromosome"/>
    <property type="evidence" value="ECO:0007669"/>
    <property type="project" value="TreeGrafter"/>
</dbReference>
<dbReference type="GO" id="GO:0016787">
    <property type="term" value="F:hydrolase activity"/>
    <property type="evidence" value="ECO:0007669"/>
    <property type="project" value="UniProtKB-KW"/>
</dbReference>
<dbReference type="EC" id="5.6.2.4" evidence="11"/>
<dbReference type="PANTHER" id="PTHR13710">
    <property type="entry name" value="DNA HELICASE RECQ FAMILY MEMBER"/>
    <property type="match status" value="1"/>
</dbReference>
<dbReference type="PANTHER" id="PTHR13710:SF153">
    <property type="entry name" value="RECQ-LIKE DNA HELICASE BLM"/>
    <property type="match status" value="1"/>
</dbReference>
<dbReference type="Pfam" id="PF16124">
    <property type="entry name" value="RecQ_Zn_bind"/>
    <property type="match status" value="1"/>
</dbReference>
<keyword evidence="15" id="KW-1185">Reference proteome</keyword>
<evidence type="ECO:0000256" key="4">
    <source>
        <dbReference type="ARBA" id="ARBA00022801"/>
    </source>
</evidence>
<dbReference type="PROSITE" id="PS51194">
    <property type="entry name" value="HELICASE_CTER"/>
    <property type="match status" value="1"/>
</dbReference>
<dbReference type="SMART" id="SM00487">
    <property type="entry name" value="DEXDc"/>
    <property type="match status" value="1"/>
</dbReference>
<keyword evidence="5 11" id="KW-0347">Helicase</keyword>
<evidence type="ECO:0000256" key="7">
    <source>
        <dbReference type="ARBA" id="ARBA00023125"/>
    </source>
</evidence>
<dbReference type="OrthoDB" id="10261556at2759"/>
<dbReference type="InterPro" id="IPR004589">
    <property type="entry name" value="DNA_helicase_ATP-dep_RecQ"/>
</dbReference>
<dbReference type="InterPro" id="IPR032284">
    <property type="entry name" value="RecQ_Zn-bd"/>
</dbReference>
<dbReference type="InterPro" id="IPR014001">
    <property type="entry name" value="Helicase_ATP-bd"/>
</dbReference>